<organism evidence="3 4">
    <name type="scientific">Dioscorea zingiberensis</name>
    <dbReference type="NCBI Taxonomy" id="325984"/>
    <lineage>
        <taxon>Eukaryota</taxon>
        <taxon>Viridiplantae</taxon>
        <taxon>Streptophyta</taxon>
        <taxon>Embryophyta</taxon>
        <taxon>Tracheophyta</taxon>
        <taxon>Spermatophyta</taxon>
        <taxon>Magnoliopsida</taxon>
        <taxon>Liliopsida</taxon>
        <taxon>Dioscoreales</taxon>
        <taxon>Dioscoreaceae</taxon>
        <taxon>Dioscorea</taxon>
    </lineage>
</organism>
<dbReference type="EMBL" id="JAGGNH010000127">
    <property type="protein sequence ID" value="KAJ0959962.1"/>
    <property type="molecule type" value="Genomic_DNA"/>
</dbReference>
<name>A0A9D5BSI8_9LILI</name>
<feature type="region of interest" description="Disordered" evidence="1">
    <location>
        <begin position="246"/>
        <end position="311"/>
    </location>
</feature>
<proteinExistence type="predicted"/>
<feature type="compositionally biased region" description="Low complexity" evidence="1">
    <location>
        <begin position="1"/>
        <end position="14"/>
    </location>
</feature>
<sequence>MEAFGGSEFSGVSVGKKRRSIPSRERRLDFQILLENTKCLPFLSATSAENGSKLSLESNLGDDPSLNNSSQRMASINKINATGSSKKIRKGEGKSGDVGGFCRNGNLRAGLYGNNEQRRNGSDFRRCSEGVLAPANWKSSSSSGENLELQSRPPNGYISKNGDAYSLDNSVGGSNGLAENKPRKLKVKVGGLEGTIHAKSNTENTFTKSAHPLNASWNKQKHTLQDNSDDGQCHLEQGNCKQGIEWKDFGENFPHGSGEDTGGKVAGKSSATTQIDKFHSMKTSEPTRKSKRVPKKRAVDESFDGSDEDDEIRYLEKLKKAPKVVKDYGDDFGHEGNKLKKRTISEAPRNKITGYDDEDYVSQSVKDGERRKRTKESSDVAYVEEDEPGSDVSPEPKEKKREGSTDTLGDIRVGALTTRQRALQSSKDGGTGESLVEFPNGLPPAPRRKQKEKLSDVELQAKKAESAQRRRMQVEKANRELEAAVISKILGKDPKKKKEEEKLKGEAASVLTLPPSTIRWTIGPTGTTVTFADDVGLPNLFESKPCSYPPPREKCAVPSCTNAYKYRDSKTNLPLFQHNPTYFLAEPDHRRDQSSP</sequence>
<feature type="compositionally biased region" description="Basic and acidic residues" evidence="1">
    <location>
        <begin position="326"/>
        <end position="338"/>
    </location>
</feature>
<dbReference type="GO" id="GO:0031011">
    <property type="term" value="C:Ino80 complex"/>
    <property type="evidence" value="ECO:0007669"/>
    <property type="project" value="InterPro"/>
</dbReference>
<dbReference type="OrthoDB" id="2021186at2759"/>
<dbReference type="GO" id="GO:0006338">
    <property type="term" value="P:chromatin remodeling"/>
    <property type="evidence" value="ECO:0007669"/>
    <property type="project" value="InterPro"/>
</dbReference>
<feature type="compositionally biased region" description="Acidic residues" evidence="1">
    <location>
        <begin position="301"/>
        <end position="311"/>
    </location>
</feature>
<comment type="caution">
    <text evidence="3">The sequence shown here is derived from an EMBL/GenBank/DDBJ whole genome shotgun (WGS) entry which is preliminary data.</text>
</comment>
<evidence type="ECO:0000259" key="2">
    <source>
        <dbReference type="SMART" id="SM01406"/>
    </source>
</evidence>
<evidence type="ECO:0000313" key="3">
    <source>
        <dbReference type="EMBL" id="KAJ0959962.1"/>
    </source>
</evidence>
<feature type="domain" description="INO80 complex subunit B-like conserved region" evidence="2">
    <location>
        <begin position="458"/>
        <end position="535"/>
    </location>
</feature>
<accession>A0A9D5BSI8</accession>
<feature type="region of interest" description="Disordered" evidence="1">
    <location>
        <begin position="1"/>
        <end position="22"/>
    </location>
</feature>
<feature type="compositionally biased region" description="Basic and acidic residues" evidence="1">
    <location>
        <begin position="366"/>
        <end position="378"/>
    </location>
</feature>
<feature type="region of interest" description="Disordered" evidence="1">
    <location>
        <begin position="135"/>
        <end position="163"/>
    </location>
</feature>
<keyword evidence="4" id="KW-1185">Reference proteome</keyword>
<dbReference type="SMART" id="SM01406">
    <property type="entry name" value="PAPA-1"/>
    <property type="match status" value="1"/>
</dbReference>
<dbReference type="InterPro" id="IPR006880">
    <property type="entry name" value="INO80B_C"/>
</dbReference>
<reference evidence="3 4" key="1">
    <citation type="journal article" date="2022" name="Hortic Res">
        <title>The genome of Dioscorea zingiberensis sheds light on the biosynthesis, origin and evolution of the medicinally important diosgenin saponins.</title>
        <authorList>
            <person name="Li Y."/>
            <person name="Tan C."/>
            <person name="Li Z."/>
            <person name="Guo J."/>
            <person name="Li S."/>
            <person name="Chen X."/>
            <person name="Wang C."/>
            <person name="Dai X."/>
            <person name="Yang H."/>
            <person name="Song W."/>
            <person name="Hou L."/>
            <person name="Xu J."/>
            <person name="Tong Z."/>
            <person name="Xu A."/>
            <person name="Yuan X."/>
            <person name="Wang W."/>
            <person name="Yang Q."/>
            <person name="Chen L."/>
            <person name="Sun Z."/>
            <person name="Wang K."/>
            <person name="Pan B."/>
            <person name="Chen J."/>
            <person name="Bao Y."/>
            <person name="Liu F."/>
            <person name="Qi X."/>
            <person name="Gang D.R."/>
            <person name="Wen J."/>
            <person name="Li J."/>
        </authorList>
    </citation>
    <scope>NUCLEOTIDE SEQUENCE [LARGE SCALE GENOMIC DNA]</scope>
    <source>
        <strain evidence="3">Dzin_1.0</strain>
    </source>
</reference>
<dbReference type="PANTHER" id="PTHR21561:SF25">
    <property type="entry name" value="OS03G0811500 PROTEIN"/>
    <property type="match status" value="1"/>
</dbReference>
<dbReference type="Proteomes" id="UP001085076">
    <property type="component" value="Unassembled WGS sequence"/>
</dbReference>
<dbReference type="Pfam" id="PF04795">
    <property type="entry name" value="PAPA-1"/>
    <property type="match status" value="1"/>
</dbReference>
<feature type="compositionally biased region" description="Basic and acidic residues" evidence="1">
    <location>
        <begin position="394"/>
        <end position="404"/>
    </location>
</feature>
<feature type="compositionally biased region" description="Polar residues" evidence="1">
    <location>
        <begin position="417"/>
        <end position="428"/>
    </location>
</feature>
<evidence type="ECO:0000256" key="1">
    <source>
        <dbReference type="SAM" id="MobiDB-lite"/>
    </source>
</evidence>
<dbReference type="AlphaFoldDB" id="A0A9D5BSI8"/>
<evidence type="ECO:0000313" key="4">
    <source>
        <dbReference type="Proteomes" id="UP001085076"/>
    </source>
</evidence>
<dbReference type="InterPro" id="IPR029523">
    <property type="entry name" value="INO80B/Ies2"/>
</dbReference>
<feature type="compositionally biased region" description="Polar residues" evidence="1">
    <location>
        <begin position="137"/>
        <end position="153"/>
    </location>
</feature>
<dbReference type="PANTHER" id="PTHR21561">
    <property type="entry name" value="INO80 COMPLEX SUBUNIT B"/>
    <property type="match status" value="1"/>
</dbReference>
<feature type="compositionally biased region" description="Basic and acidic residues" evidence="1">
    <location>
        <begin position="452"/>
        <end position="475"/>
    </location>
</feature>
<protein>
    <recommendedName>
        <fullName evidence="2">INO80 complex subunit B-like conserved region domain-containing protein</fullName>
    </recommendedName>
</protein>
<feature type="region of interest" description="Disordered" evidence="1">
    <location>
        <begin position="326"/>
        <end position="475"/>
    </location>
</feature>
<gene>
    <name evidence="3" type="ORF">J5N97_000277</name>
</gene>